<evidence type="ECO:0000313" key="1">
    <source>
        <dbReference type="EMBL" id="KAA8544438.1"/>
    </source>
</evidence>
<protein>
    <submittedName>
        <fullName evidence="1">Uncharacterized protein</fullName>
    </submittedName>
</protein>
<gene>
    <name evidence="1" type="ORF">F0562_022522</name>
</gene>
<organism evidence="1 2">
    <name type="scientific">Nyssa sinensis</name>
    <dbReference type="NCBI Taxonomy" id="561372"/>
    <lineage>
        <taxon>Eukaryota</taxon>
        <taxon>Viridiplantae</taxon>
        <taxon>Streptophyta</taxon>
        <taxon>Embryophyta</taxon>
        <taxon>Tracheophyta</taxon>
        <taxon>Spermatophyta</taxon>
        <taxon>Magnoliopsida</taxon>
        <taxon>eudicotyledons</taxon>
        <taxon>Gunneridae</taxon>
        <taxon>Pentapetalae</taxon>
        <taxon>asterids</taxon>
        <taxon>Cornales</taxon>
        <taxon>Nyssaceae</taxon>
        <taxon>Nyssa</taxon>
    </lineage>
</organism>
<dbReference type="AlphaFoldDB" id="A0A5J5BNS4"/>
<reference evidence="1 2" key="1">
    <citation type="submission" date="2019-09" db="EMBL/GenBank/DDBJ databases">
        <title>A chromosome-level genome assembly of the Chinese tupelo Nyssa sinensis.</title>
        <authorList>
            <person name="Yang X."/>
            <person name="Kang M."/>
            <person name="Yang Y."/>
            <person name="Xiong H."/>
            <person name="Wang M."/>
            <person name="Zhang Z."/>
            <person name="Wang Z."/>
            <person name="Wu H."/>
            <person name="Ma T."/>
            <person name="Liu J."/>
            <person name="Xi Z."/>
        </authorList>
    </citation>
    <scope>NUCLEOTIDE SEQUENCE [LARGE SCALE GENOMIC DNA]</scope>
    <source>
        <strain evidence="1">J267</strain>
        <tissue evidence="1">Leaf</tissue>
    </source>
</reference>
<name>A0A5J5BNS4_9ASTE</name>
<accession>A0A5J5BNS4</accession>
<proteinExistence type="predicted"/>
<sequence length="67" mass="7558">MEEVFEGNLSDATFEGSKEIEEVPLVKRKVSKQKEKASIERKLMLSLRSCFLERKFNGIGGVGKLIV</sequence>
<keyword evidence="2" id="KW-1185">Reference proteome</keyword>
<evidence type="ECO:0000313" key="2">
    <source>
        <dbReference type="Proteomes" id="UP000325577"/>
    </source>
</evidence>
<dbReference type="EMBL" id="CM018034">
    <property type="protein sequence ID" value="KAA8544438.1"/>
    <property type="molecule type" value="Genomic_DNA"/>
</dbReference>
<dbReference type="Proteomes" id="UP000325577">
    <property type="component" value="Linkage Group LG11"/>
</dbReference>